<dbReference type="InterPro" id="IPR011641">
    <property type="entry name" value="Tyr-kin_ephrin_A/B_rcpt-like"/>
</dbReference>
<evidence type="ECO:0000313" key="3">
    <source>
        <dbReference type="EMBL" id="TNN46564.1"/>
    </source>
</evidence>
<dbReference type="InterPro" id="IPR009030">
    <property type="entry name" value="Growth_fac_rcpt_cys_sf"/>
</dbReference>
<dbReference type="OrthoDB" id="439917at2759"/>
<sequence>MTFLPFGVNCILISRTFEFILDFPGQALQDGTEPSRDPQVSHLPPTGGGTEECDVNKHRGFFRCCHNVDAPQLPRRCVCTSEMSGRHVQPRHGKEQRQRLQGLISSEDRVDCRLCPAGVSCDPANGTLSLCPPGQHSPEGVLQCLTCPVDSVCTSGFPTTCGPGTEPSPHHTVCDGCLPGFYSTACTIRCLPCPAAGQTVCNCSAASASSSPCVGAEAARCSPPGHRAGQPTGCRPGTYKEAREDSASACVVCPIGTAYGTQFPCPAGTYSLQMGNRYREDCLVCPKGSFCPKGTSKPSPCPLSTFRHLKAGRRPEDCSACPAGYFCPHSATVNPRVCGAGSFSDEGSAQCSPCLPGHYCSNETTSQEAMLSVMDPNPVPCPNGTYSASPGLRDLTECVPCPEGKYCYSQQPQEQPITRPTAPCPHGHYCPEGTGHPASHPCQAGRYRNNTLGHSGGACVSCPPGRYCDRLGTHEPVVCPQGFYCAEGTPRPTPCPEGTHSARPALSDGSECSPCGGGRYCSGVGLSEASGSCKERFYCREGATSATPADGPTGGLCPAGSYCPLASSSPFSCPPGTFGNSTGLSGPEECIKCPPGFYCLGSNNTSPSGPCFPGFYCTGGSASPVQNEAPEGSYTLEGAAGPRPCPLGTFQPRRGGQTCVECHGGRVCNQTGLSRPPMCPTGHYCPPGSSGARPCPPGSYSDRPGGDAARFCRPCDAGWFCSRAGLSGPEGLCDPGHYCTSGASTASPVGVASGAVCSAGYVCPRGTAFPQQHPCPTGTWSSMVGAQSRSSCWPCPAGFYCNSTGLGQPSGLCHAGSAECDDCLSGTYCLSGGGVQPCPAGHYCLGGGVEGVLPCPPGTHSPQSGLSQAEQCLMCPAGVNFQNPDGNFSTGVGGACPKGMYCPEGTALPLPCPPGTFSNSLYVTGVSGCSPCPAGRFCGAAALTRPSGPCQAGFYCPGGDAAATGSDGGPCPPAHYCPEGGAGSLPCPAGAYANLTGRAACSRCPAGYFCPEKTADFTAFPCPPGFYCPDGTRHATQFPCPRGYYNPEPMTQSLDSCLPCPPGHYCEKESLTRASGKCKAGWFCVSAAWNSQPFDLDNYTNANCLCPATSTGGRCQAGFFCPSGSSEPVPCPPGAFCNISGLALPMAPCLPGYYCVGGATEARPTDGETGDICPPAAYCVEGSGEPELCPAGFWCPPGQAAAAALPCPAGHSCSRGSAAPSPCPSGTHQDRERQAACAVCEAGTTAPGSCPEGSWSNSSGLRNREDCQPCAGGFYCSAAGLTKPSGPCSGGYYCVEGAVTSTPTDGVTGGSCPEGFSCPEGSVRPVPCDPGTYAAVTHAARCEPCLPGWYCVSGSLYLCPPGFYCPDRTGFDVRSCPEGTYGPDPGYSSVAQCRRCDGGHYCSSTNGTAVTGPCQQGYYCSHGNTSPTPWSQAAEKGGPCPAGHYCPQATAHPLACPRGTFSNLTKLVSQEDCQQCLPGYYCEAAGLSAPSGKCREGFFCLEGSGRPDPPLRDGKGGPCPEGHYCSAGSAAPRRCPLGAISTEDGRASCSACPQGFYCPGIRDGSRSWTYECPEGHYCPSGTWSKDQYPCPAGSINPHTKMAHAEHCLPCPPGHFCPSPGASAAAGQCDAGYFCLSGARSPTPQGGGPTGDGCPEGHYCPRGSSAPLPCPSGSYSNRTRNGYLSDCRPCPAGLMCVTRGLSFPSHICPAGSYCPGMENSSQQASAPCAPGHMCPPGSDRPVPCSPGTFQDLPGQAECVKCPAGFYCAGPADVDTGHSPTPCPKGHYCPQGAQSGVAFPCPAGAFSGQMGSSNQSGCELCPPGRYCATSGLAAPTGVCSPGYLCIHGSLSARPEEGPTGGRCSAGSYCPRGSSYMVPCPAGTFSSIHGAVSIEVCQPCLPGHYCSEAGLSSPSGPCSPGFYCTEGSRTATPWGNSTGDATSPSPLPGDSALGQINGGVCPAGHYCPKGSAKPRPCPPGTFSGRSAAESEADCGACDPGSYCPSWAQSSADLLCPPGWFCPPGSASGHQPGFYCPLGSSSPSACLVGSVNPSAGRASLTDCSPCPAGYFCNSSALTEPSGPCSPGPMVRHHQWGLAPENRAVTVSSLSCVSTTGHFCSLGSTEPSPVSRPYGDVCRAGHFCPRGSGSPKPCPVGSFLPEPGASALSHCHRCPPGKYCPGPGGSQPTGFFCSGGADTPTPRASASSCLCEILEVYTTTTDAALWIHNLPCFNNSSNSGFFCSGGADSPTPRASVSSCLCEILEVYTTTTDAALWIHNLPCFNNSSNSGGDASSIEAVTAPGADSDHIGTRPPPCLESGYNGCSTYRGDVCPKGFYCPVGSSYPQPCEAGSYCDDSGRDAPSGPCAAGYHCPRGSLDPHAAPCPAGNYCPPGTPLPLPCPVGTMKRSLGGSTAEACRPCPPGHFCHRRGGAEPSGRCAEGFFCPGGQSAERPPQHVSSEGHYSHKGSVRQTACLPGSYQPQPGQASCETCPSGFYCGDRGKADGKETL</sequence>
<protein>
    <recommendedName>
        <fullName evidence="2">Tyrosine-protein kinase ephrin type A/B receptor-like domain-containing protein</fullName>
    </recommendedName>
</protein>
<proteinExistence type="predicted"/>
<dbReference type="Proteomes" id="UP000314294">
    <property type="component" value="Unassembled WGS sequence"/>
</dbReference>
<evidence type="ECO:0000259" key="2">
    <source>
        <dbReference type="Pfam" id="PF07699"/>
    </source>
</evidence>
<keyword evidence="4" id="KW-1185">Reference proteome</keyword>
<accession>A0A4Z2G142</accession>
<name>A0A4Z2G142_9TELE</name>
<organism evidence="3 4">
    <name type="scientific">Liparis tanakae</name>
    <name type="common">Tanaka's snailfish</name>
    <dbReference type="NCBI Taxonomy" id="230148"/>
    <lineage>
        <taxon>Eukaryota</taxon>
        <taxon>Metazoa</taxon>
        <taxon>Chordata</taxon>
        <taxon>Craniata</taxon>
        <taxon>Vertebrata</taxon>
        <taxon>Euteleostomi</taxon>
        <taxon>Actinopterygii</taxon>
        <taxon>Neopterygii</taxon>
        <taxon>Teleostei</taxon>
        <taxon>Neoteleostei</taxon>
        <taxon>Acanthomorphata</taxon>
        <taxon>Eupercaria</taxon>
        <taxon>Perciformes</taxon>
        <taxon>Cottioidei</taxon>
        <taxon>Cottales</taxon>
        <taxon>Liparidae</taxon>
        <taxon>Liparis</taxon>
    </lineage>
</organism>
<evidence type="ECO:0000313" key="4">
    <source>
        <dbReference type="Proteomes" id="UP000314294"/>
    </source>
</evidence>
<gene>
    <name evidence="3" type="ORF">EYF80_043238</name>
</gene>
<dbReference type="SMART" id="SM01411">
    <property type="entry name" value="Ephrin_rec_like"/>
    <property type="match status" value="31"/>
</dbReference>
<dbReference type="EMBL" id="SRLO01000783">
    <property type="protein sequence ID" value="TNN46564.1"/>
    <property type="molecule type" value="Genomic_DNA"/>
</dbReference>
<dbReference type="SUPFAM" id="SSF57184">
    <property type="entry name" value="Growth factor receptor domain"/>
    <property type="match status" value="8"/>
</dbReference>
<feature type="domain" description="Tyrosine-protein kinase ephrin type A/B receptor-like" evidence="2">
    <location>
        <begin position="2456"/>
        <end position="2491"/>
    </location>
</feature>
<feature type="region of interest" description="Disordered" evidence="1">
    <location>
        <begin position="29"/>
        <end position="49"/>
    </location>
</feature>
<reference evidence="3 4" key="1">
    <citation type="submission" date="2019-03" db="EMBL/GenBank/DDBJ databases">
        <title>First draft genome of Liparis tanakae, snailfish: a comprehensive survey of snailfish specific genes.</title>
        <authorList>
            <person name="Kim W."/>
            <person name="Song I."/>
            <person name="Jeong J.-H."/>
            <person name="Kim D."/>
            <person name="Kim S."/>
            <person name="Ryu S."/>
            <person name="Song J.Y."/>
            <person name="Lee S.K."/>
        </authorList>
    </citation>
    <scope>NUCLEOTIDE SEQUENCE [LARGE SCALE GENOMIC DNA]</scope>
    <source>
        <tissue evidence="3">Muscle</tissue>
    </source>
</reference>
<dbReference type="Gene3D" id="2.10.50.10">
    <property type="entry name" value="Tumor Necrosis Factor Receptor, subunit A, domain 2"/>
    <property type="match status" value="6"/>
</dbReference>
<comment type="caution">
    <text evidence="3">The sequence shown here is derived from an EMBL/GenBank/DDBJ whole genome shotgun (WGS) entry which is preliminary data.</text>
</comment>
<evidence type="ECO:0000256" key="1">
    <source>
        <dbReference type="SAM" id="MobiDB-lite"/>
    </source>
</evidence>
<dbReference type="PANTHER" id="PTHR46104">
    <property type="entry name" value="GENE 9195-RELATED-RELATED"/>
    <property type="match status" value="1"/>
</dbReference>
<dbReference type="PANTHER" id="PTHR46104:SF1">
    <property type="entry name" value="GENE 9195-RELATED"/>
    <property type="match status" value="1"/>
</dbReference>
<dbReference type="SUPFAM" id="SSF57586">
    <property type="entry name" value="TNF receptor-like"/>
    <property type="match status" value="1"/>
</dbReference>
<dbReference type="Pfam" id="PF07699">
    <property type="entry name" value="Ephrin_rec_like"/>
    <property type="match status" value="1"/>
</dbReference>